<dbReference type="Pfam" id="PF00903">
    <property type="entry name" value="Glyoxalase"/>
    <property type="match status" value="1"/>
</dbReference>
<dbReference type="PATRIC" id="fig|1036673.3.peg.2656"/>
<dbReference type="RefSeq" id="WP_013916622.1">
    <property type="nucleotide sequence ID" value="NC_015690.1"/>
</dbReference>
<reference evidence="2 3" key="2">
    <citation type="journal article" date="2013" name="Genome Announc.">
        <title>Genome Sequence of Growth-Improving Paenibacillus mucilaginosus Strain KNP414.</title>
        <authorList>
            <person name="Lu J.J."/>
            <person name="Wang J.F."/>
            <person name="Hu X.F."/>
        </authorList>
    </citation>
    <scope>NUCLEOTIDE SEQUENCE [LARGE SCALE GENOMIC DNA]</scope>
    <source>
        <strain evidence="2 3">KNP414</strain>
    </source>
</reference>
<dbReference type="InterPro" id="IPR050383">
    <property type="entry name" value="GlyoxalaseI/FosfomycinResist"/>
</dbReference>
<dbReference type="AlphaFoldDB" id="F8FD44"/>
<keyword evidence="2" id="KW-0808">Transferase</keyword>
<dbReference type="PROSITE" id="PS51819">
    <property type="entry name" value="VOC"/>
    <property type="match status" value="1"/>
</dbReference>
<dbReference type="EMBL" id="CP002869">
    <property type="protein sequence ID" value="AEI41461.1"/>
    <property type="molecule type" value="Genomic_DNA"/>
</dbReference>
<dbReference type="GO" id="GO:0016740">
    <property type="term" value="F:transferase activity"/>
    <property type="evidence" value="ECO:0007669"/>
    <property type="project" value="UniProtKB-KW"/>
</dbReference>
<accession>F8FD44</accession>
<dbReference type="HOGENOM" id="CLU_121356_0_0_9"/>
<dbReference type="InterPro" id="IPR037523">
    <property type="entry name" value="VOC_core"/>
</dbReference>
<name>F8FD44_PAEMK</name>
<gene>
    <name evidence="2" type="ordered locus">KNP414_02903</name>
</gene>
<dbReference type="PANTHER" id="PTHR21366:SF14">
    <property type="entry name" value="GLYOXALASE DOMAIN-CONTAINING PROTEIN 5"/>
    <property type="match status" value="1"/>
</dbReference>
<dbReference type="InterPro" id="IPR029068">
    <property type="entry name" value="Glyas_Bleomycin-R_OHBP_Dase"/>
</dbReference>
<proteinExistence type="predicted"/>
<dbReference type="KEGG" id="pms:KNP414_02903"/>
<feature type="domain" description="VOC" evidence="1">
    <location>
        <begin position="5"/>
        <end position="121"/>
    </location>
</feature>
<organism evidence="2 3">
    <name type="scientific">Paenibacillus mucilaginosus (strain KNP414)</name>
    <dbReference type="NCBI Taxonomy" id="1036673"/>
    <lineage>
        <taxon>Bacteria</taxon>
        <taxon>Bacillati</taxon>
        <taxon>Bacillota</taxon>
        <taxon>Bacilli</taxon>
        <taxon>Bacillales</taxon>
        <taxon>Paenibacillaceae</taxon>
        <taxon>Paenibacillus</taxon>
    </lineage>
</organism>
<dbReference type="Proteomes" id="UP000006620">
    <property type="component" value="Chromosome"/>
</dbReference>
<sequence>MQVKGFNHLTIRVRDLSRSLAFYEGVLGMKRVHRGRTDAYLEWGSAWICLLEREPDGEGSTGGRTGIDHAAFTIEEGDFPKAVETLRQAGVRLVRGPVERGGGFSVNFLDPDGTELELFTGSLQERMKTWS</sequence>
<evidence type="ECO:0000259" key="1">
    <source>
        <dbReference type="PROSITE" id="PS51819"/>
    </source>
</evidence>
<protein>
    <submittedName>
        <fullName evidence="2">Glutathione transferase fosA</fullName>
    </submittedName>
</protein>
<dbReference type="SUPFAM" id="SSF54593">
    <property type="entry name" value="Glyoxalase/Bleomycin resistance protein/Dihydroxybiphenyl dioxygenase"/>
    <property type="match status" value="1"/>
</dbReference>
<evidence type="ECO:0000313" key="2">
    <source>
        <dbReference type="EMBL" id="AEI41461.1"/>
    </source>
</evidence>
<dbReference type="Gene3D" id="3.10.180.10">
    <property type="entry name" value="2,3-Dihydroxybiphenyl 1,2-Dioxygenase, domain 1"/>
    <property type="match status" value="1"/>
</dbReference>
<dbReference type="InterPro" id="IPR004360">
    <property type="entry name" value="Glyas_Fos-R_dOase_dom"/>
</dbReference>
<reference evidence="3" key="1">
    <citation type="submission" date="2011-06" db="EMBL/GenBank/DDBJ databases">
        <title>Complete genome sequence of Paenibacillus mucilaginosus KNP414.</title>
        <authorList>
            <person name="Wang J."/>
            <person name="Hu S."/>
            <person name="Hu X."/>
            <person name="Zhang B."/>
            <person name="Dong D."/>
            <person name="Zhang S."/>
            <person name="Zhao K."/>
            <person name="Wu D."/>
        </authorList>
    </citation>
    <scope>NUCLEOTIDE SEQUENCE [LARGE SCALE GENOMIC DNA]</scope>
    <source>
        <strain evidence="3">KNP414</strain>
    </source>
</reference>
<dbReference type="PANTHER" id="PTHR21366">
    <property type="entry name" value="GLYOXALASE FAMILY PROTEIN"/>
    <property type="match status" value="1"/>
</dbReference>
<evidence type="ECO:0000313" key="3">
    <source>
        <dbReference type="Proteomes" id="UP000006620"/>
    </source>
</evidence>